<evidence type="ECO:0000256" key="1">
    <source>
        <dbReference type="ARBA" id="ARBA00004571"/>
    </source>
</evidence>
<keyword evidence="7" id="KW-0732">Signal</keyword>
<evidence type="ECO:0000313" key="18">
    <source>
        <dbReference type="Proteomes" id="UP000266313"/>
    </source>
</evidence>
<keyword evidence="3" id="KW-0813">Transport</keyword>
<proteinExistence type="inferred from homology"/>
<evidence type="ECO:0000256" key="10">
    <source>
        <dbReference type="ARBA" id="ARBA00023114"/>
    </source>
</evidence>
<dbReference type="PANTHER" id="PTHR33619:SF3">
    <property type="entry name" value="POLYSACCHARIDE EXPORT PROTEIN GFCE-RELATED"/>
    <property type="match status" value="1"/>
</dbReference>
<evidence type="ECO:0000259" key="16">
    <source>
        <dbReference type="Pfam" id="PF22461"/>
    </source>
</evidence>
<dbReference type="GO" id="GO:0015288">
    <property type="term" value="F:porin activity"/>
    <property type="evidence" value="ECO:0007669"/>
    <property type="project" value="UniProtKB-KW"/>
</dbReference>
<comment type="subcellular location">
    <subcellularLocation>
        <location evidence="1">Cell outer membrane</location>
        <topology evidence="1">Multi-pass membrane protein</topology>
    </subcellularLocation>
</comment>
<keyword evidence="4" id="KW-1134">Transmembrane beta strand</keyword>
<keyword evidence="18" id="KW-1185">Reference proteome</keyword>
<dbReference type="KEGG" id="mmai:sS8_0342"/>
<organism evidence="17 18">
    <name type="scientific">Methylocaldum marinum</name>
    <dbReference type="NCBI Taxonomy" id="1432792"/>
    <lineage>
        <taxon>Bacteria</taxon>
        <taxon>Pseudomonadati</taxon>
        <taxon>Pseudomonadota</taxon>
        <taxon>Gammaproteobacteria</taxon>
        <taxon>Methylococcales</taxon>
        <taxon>Methylococcaceae</taxon>
        <taxon>Methylocaldum</taxon>
    </lineage>
</organism>
<evidence type="ECO:0000256" key="2">
    <source>
        <dbReference type="ARBA" id="ARBA00009450"/>
    </source>
</evidence>
<evidence type="ECO:0000256" key="13">
    <source>
        <dbReference type="ARBA" id="ARBA00023237"/>
    </source>
</evidence>
<reference evidence="17 18" key="1">
    <citation type="submission" date="2016-12" db="EMBL/GenBank/DDBJ databases">
        <title>Genome sequencing of Methylocaldum marinum.</title>
        <authorList>
            <person name="Takeuchi M."/>
            <person name="Kamagata Y."/>
            <person name="Hiraoka S."/>
            <person name="Oshima K."/>
            <person name="Hattori M."/>
            <person name="Iwasaki W."/>
        </authorList>
    </citation>
    <scope>NUCLEOTIDE SEQUENCE [LARGE SCALE GENOMIC DNA]</scope>
    <source>
        <strain evidence="17 18">S8</strain>
    </source>
</reference>
<evidence type="ECO:0000256" key="7">
    <source>
        <dbReference type="ARBA" id="ARBA00022729"/>
    </source>
</evidence>
<dbReference type="RefSeq" id="WP_170160902.1">
    <property type="nucleotide sequence ID" value="NZ_AP017928.1"/>
</dbReference>
<comment type="similarity">
    <text evidence="2">Belongs to the BexD/CtrA/VexA family.</text>
</comment>
<dbReference type="GO" id="GO:0006811">
    <property type="term" value="P:monoatomic ion transport"/>
    <property type="evidence" value="ECO:0007669"/>
    <property type="project" value="UniProtKB-KW"/>
</dbReference>
<evidence type="ECO:0000256" key="9">
    <source>
        <dbReference type="ARBA" id="ARBA00023065"/>
    </source>
</evidence>
<keyword evidence="6" id="KW-0812">Transmembrane</keyword>
<feature type="domain" description="SLBB" evidence="16">
    <location>
        <begin position="87"/>
        <end position="168"/>
    </location>
</feature>
<keyword evidence="10" id="KW-0626">Porin</keyword>
<evidence type="ECO:0000256" key="3">
    <source>
        <dbReference type="ARBA" id="ARBA00022448"/>
    </source>
</evidence>
<gene>
    <name evidence="17" type="ORF">sS8_0342</name>
</gene>
<dbReference type="InterPro" id="IPR003715">
    <property type="entry name" value="Poly_export_N"/>
</dbReference>
<dbReference type="Proteomes" id="UP000266313">
    <property type="component" value="Chromosome"/>
</dbReference>
<feature type="domain" description="Polysaccharide export protein N-terminal" evidence="15">
    <location>
        <begin position="9"/>
        <end position="82"/>
    </location>
</feature>
<name>A0A286P3T8_9GAMM</name>
<dbReference type="Pfam" id="PF02563">
    <property type="entry name" value="Poly_export"/>
    <property type="match status" value="1"/>
</dbReference>
<keyword evidence="5" id="KW-0762">Sugar transport</keyword>
<keyword evidence="9" id="KW-0406">Ion transport</keyword>
<protein>
    <submittedName>
        <fullName evidence="17">Periplasmic protein</fullName>
    </submittedName>
</protein>
<keyword evidence="11" id="KW-0472">Membrane</keyword>
<dbReference type="AlphaFoldDB" id="A0A286P3T8"/>
<dbReference type="Gene3D" id="3.30.1950.10">
    <property type="entry name" value="wza like domain"/>
    <property type="match status" value="1"/>
</dbReference>
<evidence type="ECO:0000256" key="8">
    <source>
        <dbReference type="ARBA" id="ARBA00023047"/>
    </source>
</evidence>
<evidence type="ECO:0000256" key="11">
    <source>
        <dbReference type="ARBA" id="ARBA00023136"/>
    </source>
</evidence>
<keyword evidence="8" id="KW-0625">Polysaccharide transport</keyword>
<dbReference type="InterPro" id="IPR049712">
    <property type="entry name" value="Poly_export"/>
</dbReference>
<keyword evidence="12" id="KW-0564">Palmitate</keyword>
<dbReference type="GO" id="GO:0015159">
    <property type="term" value="F:polysaccharide transmembrane transporter activity"/>
    <property type="evidence" value="ECO:0007669"/>
    <property type="project" value="InterPro"/>
</dbReference>
<evidence type="ECO:0000256" key="14">
    <source>
        <dbReference type="ARBA" id="ARBA00023288"/>
    </source>
</evidence>
<accession>A0A286P3T8</accession>
<sequence>MNPPLPVESRKDYRIVPGDVLEISVWREEDLTKQVLVRADGALSFPLVGDVPAGGLTIEDVRVTLTERLTDFLADPVVSVSVITTSQKIYVVGKVNKPGEFVTPGRVTVMHALALAGGLNPFADRDDITILRQTGDRTTPLAFDYDAVSAGEELEQNILLMNGDIVVVR</sequence>
<dbReference type="GO" id="GO:0009279">
    <property type="term" value="C:cell outer membrane"/>
    <property type="evidence" value="ECO:0007669"/>
    <property type="project" value="UniProtKB-SubCell"/>
</dbReference>
<keyword evidence="14" id="KW-0449">Lipoprotein</keyword>
<evidence type="ECO:0000313" key="17">
    <source>
        <dbReference type="EMBL" id="BBA32310.1"/>
    </source>
</evidence>
<evidence type="ECO:0000256" key="4">
    <source>
        <dbReference type="ARBA" id="ARBA00022452"/>
    </source>
</evidence>
<keyword evidence="13" id="KW-0998">Cell outer membrane</keyword>
<dbReference type="Pfam" id="PF22461">
    <property type="entry name" value="SLBB_2"/>
    <property type="match status" value="1"/>
</dbReference>
<evidence type="ECO:0000256" key="6">
    <source>
        <dbReference type="ARBA" id="ARBA00022692"/>
    </source>
</evidence>
<dbReference type="PANTHER" id="PTHR33619">
    <property type="entry name" value="POLYSACCHARIDE EXPORT PROTEIN GFCE-RELATED"/>
    <property type="match status" value="1"/>
</dbReference>
<dbReference type="EMBL" id="AP017928">
    <property type="protein sequence ID" value="BBA32310.1"/>
    <property type="molecule type" value="Genomic_DNA"/>
</dbReference>
<evidence type="ECO:0000259" key="15">
    <source>
        <dbReference type="Pfam" id="PF02563"/>
    </source>
</evidence>
<evidence type="ECO:0000256" key="12">
    <source>
        <dbReference type="ARBA" id="ARBA00023139"/>
    </source>
</evidence>
<dbReference type="GO" id="GO:0046930">
    <property type="term" value="C:pore complex"/>
    <property type="evidence" value="ECO:0007669"/>
    <property type="project" value="UniProtKB-KW"/>
</dbReference>
<dbReference type="InterPro" id="IPR054765">
    <property type="entry name" value="SLBB_dom"/>
</dbReference>
<dbReference type="Gene3D" id="3.10.560.10">
    <property type="entry name" value="Outer membrane lipoprotein wza domain like"/>
    <property type="match status" value="1"/>
</dbReference>
<evidence type="ECO:0000256" key="5">
    <source>
        <dbReference type="ARBA" id="ARBA00022597"/>
    </source>
</evidence>